<comment type="subcellular location">
    <subcellularLocation>
        <location evidence="1">Secreted</location>
        <location evidence="1">Cell wall</location>
    </subcellularLocation>
</comment>
<evidence type="ECO:0000256" key="4">
    <source>
        <dbReference type="ARBA" id="ARBA00023002"/>
    </source>
</evidence>
<evidence type="ECO:0000256" key="1">
    <source>
        <dbReference type="ARBA" id="ARBA00004191"/>
    </source>
</evidence>
<dbReference type="CDD" id="cd05233">
    <property type="entry name" value="SDR_c"/>
    <property type="match status" value="1"/>
</dbReference>
<dbReference type="InterPro" id="IPR050259">
    <property type="entry name" value="SDR"/>
</dbReference>
<evidence type="ECO:0000313" key="8">
    <source>
        <dbReference type="Proteomes" id="UP000247781"/>
    </source>
</evidence>
<dbReference type="FunFam" id="3.40.50.720:FF:000084">
    <property type="entry name" value="Short-chain dehydrogenase reductase"/>
    <property type="match status" value="1"/>
</dbReference>
<evidence type="ECO:0000313" key="7">
    <source>
        <dbReference type="EMBL" id="PXX08858.1"/>
    </source>
</evidence>
<keyword evidence="3" id="KW-0964">Secreted</keyword>
<dbReference type="InterPro" id="IPR036291">
    <property type="entry name" value="NAD(P)-bd_dom_sf"/>
</dbReference>
<keyword evidence="4" id="KW-0560">Oxidoreductase</keyword>
<dbReference type="PANTHER" id="PTHR42879">
    <property type="entry name" value="3-OXOACYL-(ACYL-CARRIER-PROTEIN) REDUCTASE"/>
    <property type="match status" value="1"/>
</dbReference>
<evidence type="ECO:0000256" key="2">
    <source>
        <dbReference type="ARBA" id="ARBA00006484"/>
    </source>
</evidence>
<name>A0A318HV01_9MYCO</name>
<evidence type="ECO:0000256" key="6">
    <source>
        <dbReference type="ARBA" id="ARBA00047400"/>
    </source>
</evidence>
<dbReference type="EMBL" id="QJJU01000007">
    <property type="protein sequence ID" value="PXX08858.1"/>
    <property type="molecule type" value="Genomic_DNA"/>
</dbReference>
<gene>
    <name evidence="7" type="ORF">C8E89_107163</name>
</gene>
<evidence type="ECO:0000256" key="5">
    <source>
        <dbReference type="ARBA" id="ARBA00040781"/>
    </source>
</evidence>
<reference evidence="8" key="1">
    <citation type="submission" date="2018-05" db="EMBL/GenBank/DDBJ databases">
        <authorList>
            <person name="Deangelis K."/>
            <person name="Huntemann M."/>
            <person name="Clum A."/>
            <person name="Pillay M."/>
            <person name="Palaniappan K."/>
            <person name="Varghese N."/>
            <person name="Mikhailova N."/>
            <person name="Stamatis D."/>
            <person name="Reddy T."/>
            <person name="Daum C."/>
            <person name="Shapiro N."/>
            <person name="Ivanova N."/>
            <person name="Kyrpides N."/>
            <person name="Woyke T."/>
        </authorList>
    </citation>
    <scope>NUCLEOTIDE SEQUENCE [LARGE SCALE GENOMIC DNA]</scope>
    <source>
        <strain evidence="8">GAS496</strain>
    </source>
</reference>
<dbReference type="SUPFAM" id="SSF51735">
    <property type="entry name" value="NAD(P)-binding Rossmann-fold domains"/>
    <property type="match status" value="1"/>
</dbReference>
<proteinExistence type="inferred from homology"/>
<dbReference type="PRINTS" id="PR00081">
    <property type="entry name" value="GDHRDH"/>
</dbReference>
<sequence>MAIASALAAEGAKVIVSGRDKARGDVVVADIRSAGGTAEFVAADLGAWEDGVRRLAEQATAAAGGRIDILVNNAAMLMMPTPTAEISEELLRDAFSVNVFAPFLLTGAVAPAMVERGEGVIVNIGSITGLRGSAGSAVYSANKAVIHSFTHSWADEYGPFGVRVNAVAPGPIATERQQQFADHVAPMLARIPSRRMSTPAEVAAAVVFLASDAAANIHGTVLSVDGGWAAV</sequence>
<dbReference type="Proteomes" id="UP000247781">
    <property type="component" value="Unassembled WGS sequence"/>
</dbReference>
<comment type="catalytic activity">
    <reaction evidence="6">
        <text>a (3R)-hydroxyacyl-[ACP] + NADP(+) = a 3-oxoacyl-[ACP] + NADPH + H(+)</text>
        <dbReference type="Rhea" id="RHEA:17397"/>
        <dbReference type="Rhea" id="RHEA-COMP:9916"/>
        <dbReference type="Rhea" id="RHEA-COMP:9945"/>
        <dbReference type="ChEBI" id="CHEBI:15378"/>
        <dbReference type="ChEBI" id="CHEBI:57783"/>
        <dbReference type="ChEBI" id="CHEBI:58349"/>
        <dbReference type="ChEBI" id="CHEBI:78776"/>
        <dbReference type="ChEBI" id="CHEBI:78827"/>
        <dbReference type="EC" id="1.1.1.100"/>
    </reaction>
    <physiologicalReaction direction="right-to-left" evidence="6">
        <dbReference type="Rhea" id="RHEA:17399"/>
    </physiologicalReaction>
</comment>
<keyword evidence="8" id="KW-1185">Reference proteome</keyword>
<accession>A0A318HV01</accession>
<dbReference type="GO" id="GO:0004316">
    <property type="term" value="F:3-oxoacyl-[acyl-carrier-protein] reductase (NADPH) activity"/>
    <property type="evidence" value="ECO:0007669"/>
    <property type="project" value="UniProtKB-EC"/>
</dbReference>
<dbReference type="PANTHER" id="PTHR42879:SF2">
    <property type="entry name" value="3-OXOACYL-[ACYL-CARRIER-PROTEIN] REDUCTASE FABG"/>
    <property type="match status" value="1"/>
</dbReference>
<dbReference type="Pfam" id="PF13561">
    <property type="entry name" value="adh_short_C2"/>
    <property type="match status" value="1"/>
</dbReference>
<keyword evidence="3" id="KW-0134">Cell wall</keyword>
<evidence type="ECO:0000256" key="3">
    <source>
        <dbReference type="ARBA" id="ARBA00022512"/>
    </source>
</evidence>
<dbReference type="Gene3D" id="3.40.50.720">
    <property type="entry name" value="NAD(P)-binding Rossmann-like Domain"/>
    <property type="match status" value="1"/>
</dbReference>
<protein>
    <recommendedName>
        <fullName evidence="5">3-oxoacyl-[acyl-carrier-protein] reductase MabA</fullName>
    </recommendedName>
</protein>
<reference evidence="7 8" key="2">
    <citation type="submission" date="2018-06" db="EMBL/GenBank/DDBJ databases">
        <title>Sequencing of bacterial isolates from soil warming experiment in Harvard Forest, Massachusetts, USA.</title>
        <authorList>
            <person name="Deangelis K.PhD."/>
        </authorList>
    </citation>
    <scope>NUCLEOTIDE SEQUENCE [LARGE SCALE GENOMIC DNA]</scope>
    <source>
        <strain evidence="7 8">GAS496</strain>
    </source>
</reference>
<comment type="similarity">
    <text evidence="2">Belongs to the short-chain dehydrogenases/reductases (SDR) family.</text>
</comment>
<dbReference type="InterPro" id="IPR002347">
    <property type="entry name" value="SDR_fam"/>
</dbReference>
<organism evidence="7 8">
    <name type="scientific">Mycolicibacterium moriokaense</name>
    <dbReference type="NCBI Taxonomy" id="39691"/>
    <lineage>
        <taxon>Bacteria</taxon>
        <taxon>Bacillati</taxon>
        <taxon>Actinomycetota</taxon>
        <taxon>Actinomycetes</taxon>
        <taxon>Mycobacteriales</taxon>
        <taxon>Mycobacteriaceae</taxon>
        <taxon>Mycolicibacterium</taxon>
    </lineage>
</organism>
<dbReference type="AlphaFoldDB" id="A0A318HV01"/>
<comment type="caution">
    <text evidence="7">The sequence shown here is derived from an EMBL/GenBank/DDBJ whole genome shotgun (WGS) entry which is preliminary data.</text>
</comment>
<dbReference type="PRINTS" id="PR00080">
    <property type="entry name" value="SDRFAMILY"/>
</dbReference>